<dbReference type="OrthoDB" id="43304at2157"/>
<comment type="caution">
    <text evidence="1">The sequence shown here is derived from an EMBL/GenBank/DDBJ whole genome shotgun (WGS) entry which is preliminary data.</text>
</comment>
<dbReference type="Proteomes" id="UP000024332">
    <property type="component" value="Unassembled WGS sequence"/>
</dbReference>
<proteinExistence type="predicted"/>
<organism evidence="1 2">
    <name type="scientific">Candidatus Acidianus copahuensis</name>
    <dbReference type="NCBI Taxonomy" id="1160895"/>
    <lineage>
        <taxon>Archaea</taxon>
        <taxon>Thermoproteota</taxon>
        <taxon>Thermoprotei</taxon>
        <taxon>Sulfolobales</taxon>
        <taxon>Sulfolobaceae</taxon>
        <taxon>Acidianus</taxon>
    </lineage>
</organism>
<sequence length="115" mass="12908">MSSDEDKEKKIDIKSLVNIIPPASSLKNKGKNPPKEKRVKMRERNDIDEGIVIISNKLLSQLQIFNEAEISVKGKKIKVKVISQETVPEIEVWANKSDLLKLGITDNSTVTLRAL</sequence>
<gene>
    <name evidence="1" type="ORF">CM19_09925</name>
</gene>
<evidence type="ECO:0000313" key="1">
    <source>
        <dbReference type="EMBL" id="EZQ03137.1"/>
    </source>
</evidence>
<dbReference type="AlphaFoldDB" id="A0A031LLQ1"/>
<dbReference type="RefSeq" id="WP_048100186.1">
    <property type="nucleotide sequence ID" value="NZ_JFZT01000048.1"/>
</dbReference>
<evidence type="ECO:0000313" key="2">
    <source>
        <dbReference type="Proteomes" id="UP000024332"/>
    </source>
</evidence>
<dbReference type="EMBL" id="JFZT01000048">
    <property type="protein sequence ID" value="EZQ03137.1"/>
    <property type="molecule type" value="Genomic_DNA"/>
</dbReference>
<accession>A0A031LLQ1</accession>
<keyword evidence="2" id="KW-1185">Reference proteome</keyword>
<name>A0A031LLQ1_9CREN</name>
<protein>
    <submittedName>
        <fullName evidence="1">Uncharacterized protein</fullName>
    </submittedName>
</protein>
<reference evidence="1 2" key="1">
    <citation type="submission" date="2014-03" db="EMBL/GenBank/DDBJ databases">
        <title>Draft genome sequence of the novel thermoacidophilic archaea Acidianus copahuensis ALE1 strain, isolated from Copahue volcanic area in Neuquen Argentina.</title>
        <authorList>
            <person name="Urbieta M.S."/>
            <person name="Rascovan N."/>
            <person name="Castro C."/>
            <person name="Revale S."/>
            <person name="Giaveno M.A."/>
            <person name="Vazquez M.P."/>
            <person name="Donati E.R."/>
        </authorList>
    </citation>
    <scope>NUCLEOTIDE SEQUENCE [LARGE SCALE GENOMIC DNA]</scope>
    <source>
        <strain evidence="1 2">ALE1</strain>
    </source>
</reference>